<organism evidence="1 2">
    <name type="scientific">Candidatus Thermoflexus japonica</name>
    <dbReference type="NCBI Taxonomy" id="2035417"/>
    <lineage>
        <taxon>Bacteria</taxon>
        <taxon>Bacillati</taxon>
        <taxon>Chloroflexota</taxon>
        <taxon>Thermoflexia</taxon>
        <taxon>Thermoflexales</taxon>
        <taxon>Thermoflexaceae</taxon>
        <taxon>Thermoflexus</taxon>
    </lineage>
</organism>
<proteinExistence type="predicted"/>
<evidence type="ECO:0000313" key="2">
    <source>
        <dbReference type="Proteomes" id="UP000236642"/>
    </source>
</evidence>
<dbReference type="AlphaFoldDB" id="A0A2H5Y5E2"/>
<sequence length="31" mass="3357">MSVPTLYEGCGVEILRLTCTASWSDARGIAR</sequence>
<gene>
    <name evidence="1" type="ORF">HRbin22_00891</name>
</gene>
<dbReference type="Proteomes" id="UP000236642">
    <property type="component" value="Unassembled WGS sequence"/>
</dbReference>
<dbReference type="EMBL" id="BEHY01000014">
    <property type="protein sequence ID" value="GBD08650.1"/>
    <property type="molecule type" value="Genomic_DNA"/>
</dbReference>
<accession>A0A2H5Y5E2</accession>
<name>A0A2H5Y5E2_9CHLR</name>
<reference evidence="2" key="1">
    <citation type="submission" date="2017-09" db="EMBL/GenBank/DDBJ databases">
        <title>Metaegenomics of thermophilic ammonia-oxidizing enrichment culture.</title>
        <authorList>
            <person name="Kato S."/>
            <person name="Suzuki K."/>
        </authorList>
    </citation>
    <scope>NUCLEOTIDE SEQUENCE [LARGE SCALE GENOMIC DNA]</scope>
</reference>
<evidence type="ECO:0000313" key="1">
    <source>
        <dbReference type="EMBL" id="GBD08650.1"/>
    </source>
</evidence>
<comment type="caution">
    <text evidence="1">The sequence shown here is derived from an EMBL/GenBank/DDBJ whole genome shotgun (WGS) entry which is preliminary data.</text>
</comment>
<protein>
    <submittedName>
        <fullName evidence="1">Uncharacterized protein</fullName>
    </submittedName>
</protein>